<keyword evidence="10" id="KW-0675">Receptor</keyword>
<comment type="subcellular location">
    <subcellularLocation>
        <location evidence="1">Cell membrane</location>
    </subcellularLocation>
</comment>
<dbReference type="InterPro" id="IPR036179">
    <property type="entry name" value="Ig-like_dom_sf"/>
</dbReference>
<evidence type="ECO:0000256" key="1">
    <source>
        <dbReference type="ARBA" id="ARBA00004236"/>
    </source>
</evidence>
<dbReference type="SUPFAM" id="SSF48726">
    <property type="entry name" value="Immunoglobulin"/>
    <property type="match status" value="3"/>
</dbReference>
<feature type="region of interest" description="Disordered" evidence="8">
    <location>
        <begin position="397"/>
        <end position="418"/>
    </location>
</feature>
<evidence type="ECO:0000256" key="7">
    <source>
        <dbReference type="ARBA" id="ARBA00023319"/>
    </source>
</evidence>
<evidence type="ECO:0000256" key="4">
    <source>
        <dbReference type="ARBA" id="ARBA00023136"/>
    </source>
</evidence>
<organism evidence="10 11">
    <name type="scientific">Myotis davidii</name>
    <name type="common">David's myotis</name>
    <dbReference type="NCBI Taxonomy" id="225400"/>
    <lineage>
        <taxon>Eukaryota</taxon>
        <taxon>Metazoa</taxon>
        <taxon>Chordata</taxon>
        <taxon>Craniata</taxon>
        <taxon>Vertebrata</taxon>
        <taxon>Euteleostomi</taxon>
        <taxon>Mammalia</taxon>
        <taxon>Eutheria</taxon>
        <taxon>Laurasiatheria</taxon>
        <taxon>Chiroptera</taxon>
        <taxon>Yangochiroptera</taxon>
        <taxon>Vespertilionidae</taxon>
        <taxon>Myotis</taxon>
    </lineage>
</organism>
<dbReference type="GO" id="GO:0009897">
    <property type="term" value="C:external side of plasma membrane"/>
    <property type="evidence" value="ECO:0007669"/>
    <property type="project" value="TreeGrafter"/>
</dbReference>
<dbReference type="InterPro" id="IPR003599">
    <property type="entry name" value="Ig_sub"/>
</dbReference>
<dbReference type="PANTHER" id="PTHR11481">
    <property type="entry name" value="IMMUNOGLOBULIN FC RECEPTOR"/>
    <property type="match status" value="1"/>
</dbReference>
<dbReference type="GO" id="GO:0006955">
    <property type="term" value="P:immune response"/>
    <property type="evidence" value="ECO:0007669"/>
    <property type="project" value="TreeGrafter"/>
</dbReference>
<evidence type="ECO:0000313" key="11">
    <source>
        <dbReference type="Proteomes" id="UP000010556"/>
    </source>
</evidence>
<dbReference type="PROSITE" id="PS50835">
    <property type="entry name" value="IG_LIKE"/>
    <property type="match status" value="3"/>
</dbReference>
<keyword evidence="6" id="KW-0325">Glycoprotein</keyword>
<dbReference type="InterPro" id="IPR007110">
    <property type="entry name" value="Ig-like_dom"/>
</dbReference>
<dbReference type="Pfam" id="PF13927">
    <property type="entry name" value="Ig_3"/>
    <property type="match status" value="2"/>
</dbReference>
<evidence type="ECO:0000256" key="2">
    <source>
        <dbReference type="ARBA" id="ARBA00022475"/>
    </source>
</evidence>
<evidence type="ECO:0000256" key="3">
    <source>
        <dbReference type="ARBA" id="ARBA00022729"/>
    </source>
</evidence>
<dbReference type="CDD" id="cd00096">
    <property type="entry name" value="Ig"/>
    <property type="match status" value="1"/>
</dbReference>
<dbReference type="SMART" id="SM00408">
    <property type="entry name" value="IGc2"/>
    <property type="match status" value="3"/>
</dbReference>
<evidence type="ECO:0000256" key="8">
    <source>
        <dbReference type="SAM" id="MobiDB-lite"/>
    </source>
</evidence>
<feature type="domain" description="Ig-like" evidence="9">
    <location>
        <begin position="135"/>
        <end position="220"/>
    </location>
</feature>
<dbReference type="AlphaFoldDB" id="L5LWK4"/>
<dbReference type="GO" id="GO:0007166">
    <property type="term" value="P:cell surface receptor signaling pathway"/>
    <property type="evidence" value="ECO:0007669"/>
    <property type="project" value="TreeGrafter"/>
</dbReference>
<dbReference type="Gene3D" id="2.60.40.10">
    <property type="entry name" value="Immunoglobulins"/>
    <property type="match status" value="3"/>
</dbReference>
<keyword evidence="7" id="KW-0393">Immunoglobulin domain</keyword>
<name>L5LWK4_MYODS</name>
<dbReference type="InterPro" id="IPR003598">
    <property type="entry name" value="Ig_sub2"/>
</dbReference>
<dbReference type="Pfam" id="PF00047">
    <property type="entry name" value="ig"/>
    <property type="match status" value="1"/>
</dbReference>
<feature type="domain" description="Ig-like" evidence="9">
    <location>
        <begin position="234"/>
        <end position="323"/>
    </location>
</feature>
<dbReference type="FunFam" id="2.60.40.10:FF:000357">
    <property type="entry name" value="Fc receptor like 1"/>
    <property type="match status" value="1"/>
</dbReference>
<dbReference type="InterPro" id="IPR013151">
    <property type="entry name" value="Immunoglobulin_dom"/>
</dbReference>
<evidence type="ECO:0000259" key="9">
    <source>
        <dbReference type="PROSITE" id="PS50835"/>
    </source>
</evidence>
<reference evidence="11" key="1">
    <citation type="journal article" date="2013" name="Science">
        <title>Comparative analysis of bat genomes provides insight into the evolution of flight and immunity.</title>
        <authorList>
            <person name="Zhang G."/>
            <person name="Cowled C."/>
            <person name="Shi Z."/>
            <person name="Huang Z."/>
            <person name="Bishop-Lilly K.A."/>
            <person name="Fang X."/>
            <person name="Wynne J.W."/>
            <person name="Xiong Z."/>
            <person name="Baker M.L."/>
            <person name="Zhao W."/>
            <person name="Tachedjian M."/>
            <person name="Zhu Y."/>
            <person name="Zhou P."/>
            <person name="Jiang X."/>
            <person name="Ng J."/>
            <person name="Yang L."/>
            <person name="Wu L."/>
            <person name="Xiao J."/>
            <person name="Feng Y."/>
            <person name="Chen Y."/>
            <person name="Sun X."/>
            <person name="Zhang Y."/>
            <person name="Marsh G.A."/>
            <person name="Crameri G."/>
            <person name="Broder C.C."/>
            <person name="Frey K.G."/>
            <person name="Wang L.F."/>
            <person name="Wang J."/>
        </authorList>
    </citation>
    <scope>NUCLEOTIDE SEQUENCE [LARGE SCALE GENOMIC DNA]</scope>
</reference>
<dbReference type="InterPro" id="IPR050488">
    <property type="entry name" value="Ig_Fc_receptor"/>
</dbReference>
<dbReference type="SMART" id="SM00409">
    <property type="entry name" value="IG"/>
    <property type="match status" value="3"/>
</dbReference>
<keyword evidence="3" id="KW-0732">Signal</keyword>
<keyword evidence="4" id="KW-0472">Membrane</keyword>
<keyword evidence="2" id="KW-1003">Cell membrane</keyword>
<feature type="domain" description="Ig-like" evidence="9">
    <location>
        <begin position="55"/>
        <end position="128"/>
    </location>
</feature>
<keyword evidence="11" id="KW-1185">Reference proteome</keyword>
<dbReference type="GO" id="GO:0004888">
    <property type="term" value="F:transmembrane signaling receptor activity"/>
    <property type="evidence" value="ECO:0007669"/>
    <property type="project" value="TreeGrafter"/>
</dbReference>
<gene>
    <name evidence="10" type="ORF">MDA_GLEAN10013442</name>
</gene>
<evidence type="ECO:0000313" key="10">
    <source>
        <dbReference type="EMBL" id="ELK29848.1"/>
    </source>
</evidence>
<dbReference type="EMBL" id="KB107571">
    <property type="protein sequence ID" value="ELK29848.1"/>
    <property type="molecule type" value="Genomic_DNA"/>
</dbReference>
<dbReference type="Proteomes" id="UP000010556">
    <property type="component" value="Unassembled WGS sequence"/>
</dbReference>
<evidence type="ECO:0000256" key="5">
    <source>
        <dbReference type="ARBA" id="ARBA00023157"/>
    </source>
</evidence>
<dbReference type="InterPro" id="IPR013783">
    <property type="entry name" value="Ig-like_fold"/>
</dbReference>
<proteinExistence type="predicted"/>
<sequence length="432" mass="46215">MTSSVVFRNASCNDSGQDSGTVSRRAALSSWVETSVSKDRVQALLLTVSPPRPIEGNAMTLTCKTQLSTQKLDVPLQFFFFKDGSALGLSWNNSSELQITALKRRDSGSYWCEAQGEGPKVIRSRRIQIVVQGVPVYNVSLATQPPGGHVMEGEQLALVCMAAGGTGDITFRWYRGALGSNLGAKTQRSLMAGFEIPAVSQQDAEAYYCSADNGYGPSLSGLVSIAVRIPVSQPVLTVKAAGPQQMVGDVVELHCEARSGSPPIQYQFFLEDVPLGNSSVPFGGGASLNLSLTPEHCGNYSCEADNGRGAQRSEAVPLHVTVSSSQSQMAVSGMLAQTDSTCFCVCRSPPSPPPREFTYVNATALVQQQPIYENVNVVSGGEVYSLVYHMQQERRSAAVPSLRTQTQDKDPSALYSGVKTASISDDDYEDAI</sequence>
<evidence type="ECO:0000256" key="6">
    <source>
        <dbReference type="ARBA" id="ARBA00023180"/>
    </source>
</evidence>
<keyword evidence="5" id="KW-1015">Disulfide bond</keyword>
<accession>L5LWK4</accession>
<protein>
    <submittedName>
        <fullName evidence="10">Fc receptor-like protein 1</fullName>
    </submittedName>
</protein>
<dbReference type="PANTHER" id="PTHR11481:SF117">
    <property type="entry name" value="FC RECEPTOR-LIKE PROTEIN 1"/>
    <property type="match status" value="1"/>
</dbReference>